<dbReference type="Proteomes" id="UP000619260">
    <property type="component" value="Unassembled WGS sequence"/>
</dbReference>
<dbReference type="RefSeq" id="WP_203905740.1">
    <property type="nucleotide sequence ID" value="NZ_BOPF01000076.1"/>
</dbReference>
<dbReference type="EMBL" id="BOPF01000076">
    <property type="protein sequence ID" value="GIJ52342.1"/>
    <property type="molecule type" value="Genomic_DNA"/>
</dbReference>
<organism evidence="1 2">
    <name type="scientific">Virgisporangium aliadipatigenens</name>
    <dbReference type="NCBI Taxonomy" id="741659"/>
    <lineage>
        <taxon>Bacteria</taxon>
        <taxon>Bacillati</taxon>
        <taxon>Actinomycetota</taxon>
        <taxon>Actinomycetes</taxon>
        <taxon>Micromonosporales</taxon>
        <taxon>Micromonosporaceae</taxon>
        <taxon>Virgisporangium</taxon>
    </lineage>
</organism>
<dbReference type="AlphaFoldDB" id="A0A8J3YXG6"/>
<name>A0A8J3YXG6_9ACTN</name>
<protein>
    <submittedName>
        <fullName evidence="1">Uncharacterized protein</fullName>
    </submittedName>
</protein>
<keyword evidence="2" id="KW-1185">Reference proteome</keyword>
<evidence type="ECO:0000313" key="2">
    <source>
        <dbReference type="Proteomes" id="UP000619260"/>
    </source>
</evidence>
<sequence length="230" mass="24918">MPAPQRGSYIDLLVSPADKDNLLEVVDALIYFHPAWQWPPYLATFKAFEGELRALDVLLVDAGSLYRVDMVGRGLARRVDETVQKASSEAVASAKGLAADHLARAWHAAYGVGADPDKAISEAIKAIEEVACPLVEPTKASSNKATLGTAIGELKNSGHKWEILLPDLSGSPRSVDSIVAMMETLWQAQVSRHGGAPKSRPQTREEAEAAVNLAVLLFQWLSTDVLRRKP</sequence>
<accession>A0A8J3YXG6</accession>
<gene>
    <name evidence="1" type="ORF">Val02_92280</name>
</gene>
<proteinExistence type="predicted"/>
<evidence type="ECO:0000313" key="1">
    <source>
        <dbReference type="EMBL" id="GIJ52342.1"/>
    </source>
</evidence>
<reference evidence="1" key="1">
    <citation type="submission" date="2021-01" db="EMBL/GenBank/DDBJ databases">
        <title>Whole genome shotgun sequence of Virgisporangium aliadipatigenens NBRC 105644.</title>
        <authorList>
            <person name="Komaki H."/>
            <person name="Tamura T."/>
        </authorList>
    </citation>
    <scope>NUCLEOTIDE SEQUENCE</scope>
    <source>
        <strain evidence="1">NBRC 105644</strain>
    </source>
</reference>
<comment type="caution">
    <text evidence="1">The sequence shown here is derived from an EMBL/GenBank/DDBJ whole genome shotgun (WGS) entry which is preliminary data.</text>
</comment>